<dbReference type="EMBL" id="JAYKXN010000008">
    <property type="protein sequence ID" value="KAK7265353.1"/>
    <property type="molecule type" value="Genomic_DNA"/>
</dbReference>
<dbReference type="GO" id="GO:0005789">
    <property type="term" value="C:endoplasmic reticulum membrane"/>
    <property type="evidence" value="ECO:0007669"/>
    <property type="project" value="UniProtKB-SubCell"/>
</dbReference>
<accession>A0AAN9F4Z9</accession>
<comment type="subcellular location">
    <subcellularLocation>
        <location evidence="1">Endoplasmic reticulum membrane</location>
        <topology evidence="1">Single-pass type IV membrane protein</topology>
    </subcellularLocation>
</comment>
<evidence type="ECO:0000256" key="4">
    <source>
        <dbReference type="ARBA" id="ARBA00022692"/>
    </source>
</evidence>
<dbReference type="GO" id="GO:0005484">
    <property type="term" value="F:SNAP receptor activity"/>
    <property type="evidence" value="ECO:0007669"/>
    <property type="project" value="TreeGrafter"/>
</dbReference>
<name>A0AAN9F4Z9_CLITE</name>
<comment type="similarity">
    <text evidence="2">Belongs to the USE1 family.</text>
</comment>
<dbReference type="PANTHER" id="PTHR13050">
    <property type="entry name" value="USE1-LIKE PROTEIN"/>
    <property type="match status" value="1"/>
</dbReference>
<protein>
    <submittedName>
        <fullName evidence="11">Uncharacterized protein</fullName>
    </submittedName>
</protein>
<evidence type="ECO:0000256" key="3">
    <source>
        <dbReference type="ARBA" id="ARBA00022448"/>
    </source>
</evidence>
<evidence type="ECO:0000256" key="10">
    <source>
        <dbReference type="SAM" id="MobiDB-lite"/>
    </source>
</evidence>
<evidence type="ECO:0000256" key="1">
    <source>
        <dbReference type="ARBA" id="ARBA00004163"/>
    </source>
</evidence>
<evidence type="ECO:0000256" key="8">
    <source>
        <dbReference type="ARBA" id="ARBA00022989"/>
    </source>
</evidence>
<evidence type="ECO:0000256" key="5">
    <source>
        <dbReference type="ARBA" id="ARBA00022824"/>
    </source>
</evidence>
<comment type="caution">
    <text evidence="11">The sequence shown here is derived from an EMBL/GenBank/DDBJ whole genome shotgun (WGS) entry which is preliminary data.</text>
</comment>
<keyword evidence="7" id="KW-0653">Protein transport</keyword>
<evidence type="ECO:0000313" key="12">
    <source>
        <dbReference type="Proteomes" id="UP001359559"/>
    </source>
</evidence>
<feature type="compositionally biased region" description="Basic and acidic residues" evidence="10">
    <location>
        <begin position="108"/>
        <end position="119"/>
    </location>
</feature>
<keyword evidence="3" id="KW-0813">Transport</keyword>
<evidence type="ECO:0000256" key="7">
    <source>
        <dbReference type="ARBA" id="ARBA00022927"/>
    </source>
</evidence>
<reference evidence="11 12" key="1">
    <citation type="submission" date="2024-01" db="EMBL/GenBank/DDBJ databases">
        <title>The genomes of 5 underutilized Papilionoideae crops provide insights into root nodulation and disease resistance.</title>
        <authorList>
            <person name="Yuan L."/>
        </authorList>
    </citation>
    <scope>NUCLEOTIDE SEQUENCE [LARGE SCALE GENOMIC DNA]</scope>
    <source>
        <strain evidence="11">LY-2023</strain>
        <tissue evidence="11">Leaf</tissue>
    </source>
</reference>
<dbReference type="GO" id="GO:0015031">
    <property type="term" value="P:protein transport"/>
    <property type="evidence" value="ECO:0007669"/>
    <property type="project" value="UniProtKB-KW"/>
</dbReference>
<keyword evidence="9" id="KW-0472">Membrane</keyword>
<feature type="region of interest" description="Disordered" evidence="10">
    <location>
        <begin position="63"/>
        <end position="125"/>
    </location>
</feature>
<keyword evidence="6" id="KW-0931">ER-Golgi transport</keyword>
<dbReference type="InterPro" id="IPR019150">
    <property type="entry name" value="Vesicle_transport_protein_Use1"/>
</dbReference>
<proteinExistence type="inferred from homology"/>
<sequence>MDLTAANARAKEAVDICVQAVEESFRLAVRQIQYRNPKVELNLNGIDPFYEFHGGKLVAVVDDRQEEPPNTKYQLAPLPEGQSMGPSLLAPIPKRSNKEGTTPGDGGSEARGESKRKGGETSQQRYKTEVNLRRLLAAAPQQQNQAKLVHYVATLREQLEQLAEERTPEGLPRISKAMLNDYSEKIEAIASKLVNQVPDIQVFEEDTEKNFVKENPSEIEEKEKIPLSSGLRRRPVPSSSTEDKAHEPGETDQASPVKLDAVGHAYIEKHRKLQEDLTDEMVVLAKQLKESSLTMNRFLQNTKKVQSQFSYFALNPVYLTAKWLYEMVLLHVSHFRI</sequence>
<evidence type="ECO:0000256" key="2">
    <source>
        <dbReference type="ARBA" id="ARBA00007891"/>
    </source>
</evidence>
<dbReference type="GO" id="GO:0031201">
    <property type="term" value="C:SNARE complex"/>
    <property type="evidence" value="ECO:0007669"/>
    <property type="project" value="TreeGrafter"/>
</dbReference>
<keyword evidence="4" id="KW-0812">Transmembrane</keyword>
<dbReference type="GO" id="GO:0006890">
    <property type="term" value="P:retrograde vesicle-mediated transport, Golgi to endoplasmic reticulum"/>
    <property type="evidence" value="ECO:0007669"/>
    <property type="project" value="TreeGrafter"/>
</dbReference>
<dbReference type="AlphaFoldDB" id="A0AAN9F4Z9"/>
<feature type="region of interest" description="Disordered" evidence="10">
    <location>
        <begin position="208"/>
        <end position="256"/>
    </location>
</feature>
<keyword evidence="8" id="KW-1133">Transmembrane helix</keyword>
<evidence type="ECO:0000256" key="9">
    <source>
        <dbReference type="ARBA" id="ARBA00023136"/>
    </source>
</evidence>
<feature type="compositionally biased region" description="Basic and acidic residues" evidence="10">
    <location>
        <begin position="208"/>
        <end position="225"/>
    </location>
</feature>
<keyword evidence="5" id="KW-0256">Endoplasmic reticulum</keyword>
<organism evidence="11 12">
    <name type="scientific">Clitoria ternatea</name>
    <name type="common">Butterfly pea</name>
    <dbReference type="NCBI Taxonomy" id="43366"/>
    <lineage>
        <taxon>Eukaryota</taxon>
        <taxon>Viridiplantae</taxon>
        <taxon>Streptophyta</taxon>
        <taxon>Embryophyta</taxon>
        <taxon>Tracheophyta</taxon>
        <taxon>Spermatophyta</taxon>
        <taxon>Magnoliopsida</taxon>
        <taxon>eudicotyledons</taxon>
        <taxon>Gunneridae</taxon>
        <taxon>Pentapetalae</taxon>
        <taxon>rosids</taxon>
        <taxon>fabids</taxon>
        <taxon>Fabales</taxon>
        <taxon>Fabaceae</taxon>
        <taxon>Papilionoideae</taxon>
        <taxon>50 kb inversion clade</taxon>
        <taxon>NPAAA clade</taxon>
        <taxon>indigoferoid/millettioid clade</taxon>
        <taxon>Phaseoleae</taxon>
        <taxon>Clitoria</taxon>
    </lineage>
</organism>
<evidence type="ECO:0000313" key="11">
    <source>
        <dbReference type="EMBL" id="KAK7265353.1"/>
    </source>
</evidence>
<keyword evidence="12" id="KW-1185">Reference proteome</keyword>
<dbReference type="Proteomes" id="UP001359559">
    <property type="component" value="Unassembled WGS sequence"/>
</dbReference>
<evidence type="ECO:0000256" key="6">
    <source>
        <dbReference type="ARBA" id="ARBA00022892"/>
    </source>
</evidence>
<dbReference type="PANTHER" id="PTHR13050:SF7">
    <property type="entry name" value="VESICLE TRANSPORT PROTEIN USE1"/>
    <property type="match status" value="1"/>
</dbReference>
<dbReference type="Pfam" id="PF09753">
    <property type="entry name" value="Use1"/>
    <property type="match status" value="1"/>
</dbReference>
<gene>
    <name evidence="11" type="ORF">RJT34_32972</name>
</gene>